<dbReference type="GO" id="GO:0006508">
    <property type="term" value="P:proteolysis"/>
    <property type="evidence" value="ECO:0007669"/>
    <property type="project" value="InterPro"/>
</dbReference>
<dbReference type="RefSeq" id="WP_073118435.1">
    <property type="nucleotide sequence ID" value="NZ_BMEN01000001.1"/>
</dbReference>
<gene>
    <name evidence="3" type="ORF">SAMN05444281_0784</name>
</gene>
<evidence type="ECO:0000313" key="4">
    <source>
        <dbReference type="Proteomes" id="UP000184109"/>
    </source>
</evidence>
<sequence>MKKKVLKFSVSFLWMLSVVFTCNTLVAQNNTTPLIDSILVKKHLYTLASDEMKGRKVGTEGIEKAAQYIENEFSKLELNTFEGAADYRQRFKKKGIKLFNIIGVLEGTTKKEEYVVISAHYDHLGILKAVNGDAIANGADDDASGVTAVLSLAKYWKERSDNERTIIFIAFTAEEKGLWGSNYFGKKVNPKKYVAGINIEMIGKESKFGPKSAFLTGFDKSTFGKIIQQNLKNTDFKLYPDPYTKFRLFYRSDNASLARLGIPAHTFSTDPIDTDKYYHTVDDEVETLNIGTITNTIRAISIGTESIIKGIDTPSRVVD</sequence>
<dbReference type="InterPro" id="IPR007484">
    <property type="entry name" value="Peptidase_M28"/>
</dbReference>
<dbReference type="Pfam" id="PF04389">
    <property type="entry name" value="Peptidase_M28"/>
    <property type="match status" value="1"/>
</dbReference>
<dbReference type="EMBL" id="FQXQ01000001">
    <property type="protein sequence ID" value="SHH47763.1"/>
    <property type="molecule type" value="Genomic_DNA"/>
</dbReference>
<feature type="chain" id="PRO_5012567632" evidence="1">
    <location>
        <begin position="28"/>
        <end position="319"/>
    </location>
</feature>
<protein>
    <submittedName>
        <fullName evidence="3">Peptidase family M28</fullName>
    </submittedName>
</protein>
<accession>A0A1M5TBP4</accession>
<dbReference type="PANTHER" id="PTHR12147:SF26">
    <property type="entry name" value="PEPTIDASE M28 DOMAIN-CONTAINING PROTEIN"/>
    <property type="match status" value="1"/>
</dbReference>
<dbReference type="PANTHER" id="PTHR12147">
    <property type="entry name" value="METALLOPEPTIDASE M28 FAMILY MEMBER"/>
    <property type="match status" value="1"/>
</dbReference>
<proteinExistence type="predicted"/>
<dbReference type="STRING" id="1195760.SAMN05444281_0784"/>
<dbReference type="GO" id="GO:0008235">
    <property type="term" value="F:metalloexopeptidase activity"/>
    <property type="evidence" value="ECO:0007669"/>
    <property type="project" value="InterPro"/>
</dbReference>
<dbReference type="AlphaFoldDB" id="A0A1M5TBP4"/>
<evidence type="ECO:0000313" key="3">
    <source>
        <dbReference type="EMBL" id="SHH47763.1"/>
    </source>
</evidence>
<feature type="domain" description="Peptidase M28" evidence="2">
    <location>
        <begin position="100"/>
        <end position="300"/>
    </location>
</feature>
<dbReference type="SUPFAM" id="SSF53187">
    <property type="entry name" value="Zn-dependent exopeptidases"/>
    <property type="match status" value="1"/>
</dbReference>
<organism evidence="3 4">
    <name type="scientific">Wenyingzhuangia marina</name>
    <dbReference type="NCBI Taxonomy" id="1195760"/>
    <lineage>
        <taxon>Bacteria</taxon>
        <taxon>Pseudomonadati</taxon>
        <taxon>Bacteroidota</taxon>
        <taxon>Flavobacteriia</taxon>
        <taxon>Flavobacteriales</taxon>
        <taxon>Flavobacteriaceae</taxon>
        <taxon>Wenyingzhuangia</taxon>
    </lineage>
</organism>
<evidence type="ECO:0000256" key="1">
    <source>
        <dbReference type="SAM" id="SignalP"/>
    </source>
</evidence>
<reference evidence="4" key="1">
    <citation type="submission" date="2016-11" db="EMBL/GenBank/DDBJ databases">
        <authorList>
            <person name="Varghese N."/>
            <person name="Submissions S."/>
        </authorList>
    </citation>
    <scope>NUCLEOTIDE SEQUENCE [LARGE SCALE GENOMIC DNA]</scope>
    <source>
        <strain evidence="4">DSM 100572</strain>
    </source>
</reference>
<dbReference type="Gene3D" id="3.40.630.10">
    <property type="entry name" value="Zn peptidases"/>
    <property type="match status" value="1"/>
</dbReference>
<keyword evidence="1" id="KW-0732">Signal</keyword>
<feature type="signal peptide" evidence="1">
    <location>
        <begin position="1"/>
        <end position="27"/>
    </location>
</feature>
<dbReference type="Proteomes" id="UP000184109">
    <property type="component" value="Unassembled WGS sequence"/>
</dbReference>
<dbReference type="InterPro" id="IPR045175">
    <property type="entry name" value="M28_fam"/>
</dbReference>
<name>A0A1M5TBP4_9FLAO</name>
<dbReference type="OrthoDB" id="9764939at2"/>
<keyword evidence="4" id="KW-1185">Reference proteome</keyword>
<evidence type="ECO:0000259" key="2">
    <source>
        <dbReference type="Pfam" id="PF04389"/>
    </source>
</evidence>